<name>A0ABU6ZA49_9FABA</name>
<feature type="domain" description="F-box" evidence="1">
    <location>
        <begin position="15"/>
        <end position="62"/>
    </location>
</feature>
<gene>
    <name evidence="2" type="ORF">PIB30_033171</name>
</gene>
<dbReference type="SMART" id="SM00256">
    <property type="entry name" value="FBOX"/>
    <property type="match status" value="1"/>
</dbReference>
<dbReference type="SUPFAM" id="SSF81383">
    <property type="entry name" value="F-box domain"/>
    <property type="match status" value="1"/>
</dbReference>
<reference evidence="2 3" key="1">
    <citation type="journal article" date="2023" name="Plants (Basel)">
        <title>Bridging the Gap: Combining Genomics and Transcriptomics Approaches to Understand Stylosanthes scabra, an Orphan Legume from the Brazilian Caatinga.</title>
        <authorList>
            <person name="Ferreira-Neto J.R.C."/>
            <person name="da Silva M.D."/>
            <person name="Binneck E."/>
            <person name="de Melo N.F."/>
            <person name="da Silva R.H."/>
            <person name="de Melo A.L.T.M."/>
            <person name="Pandolfi V."/>
            <person name="Bustamante F.O."/>
            <person name="Brasileiro-Vidal A.C."/>
            <person name="Benko-Iseppon A.M."/>
        </authorList>
    </citation>
    <scope>NUCLEOTIDE SEQUENCE [LARGE SCALE GENOMIC DNA]</scope>
    <source>
        <tissue evidence="2">Leaves</tissue>
    </source>
</reference>
<dbReference type="PANTHER" id="PTHR31111">
    <property type="entry name" value="BNAA05G37150D PROTEIN-RELATED"/>
    <property type="match status" value="1"/>
</dbReference>
<dbReference type="EMBL" id="JASCZI010272009">
    <property type="protein sequence ID" value="MED6219151.1"/>
    <property type="molecule type" value="Genomic_DNA"/>
</dbReference>
<dbReference type="Proteomes" id="UP001341840">
    <property type="component" value="Unassembled WGS sequence"/>
</dbReference>
<dbReference type="Pfam" id="PF00646">
    <property type="entry name" value="F-box"/>
    <property type="match status" value="1"/>
</dbReference>
<evidence type="ECO:0000313" key="2">
    <source>
        <dbReference type="EMBL" id="MED6219151.1"/>
    </source>
</evidence>
<keyword evidence="3" id="KW-1185">Reference proteome</keyword>
<protein>
    <recommendedName>
        <fullName evidence="1">F-box domain-containing protein</fullName>
    </recommendedName>
</protein>
<dbReference type="InterPro" id="IPR036047">
    <property type="entry name" value="F-box-like_dom_sf"/>
</dbReference>
<evidence type="ECO:0000259" key="1">
    <source>
        <dbReference type="PROSITE" id="PS50181"/>
    </source>
</evidence>
<comment type="caution">
    <text evidence="2">The sequence shown here is derived from an EMBL/GenBank/DDBJ whole genome shotgun (WGS) entry which is preliminary data.</text>
</comment>
<dbReference type="InterPro" id="IPR001810">
    <property type="entry name" value="F-box_dom"/>
</dbReference>
<dbReference type="PROSITE" id="PS50181">
    <property type="entry name" value="FBOX"/>
    <property type="match status" value="1"/>
</dbReference>
<dbReference type="Gene3D" id="1.20.1280.50">
    <property type="match status" value="1"/>
</dbReference>
<sequence length="304" mass="34961">MHIDELNDAAGEKAIRSMADLSEEMIMEIFLRLPVRSLCCMKRVCSSWRTLISTRDFTWNHLRRSSPHIIAYEDTRILSVESLLDNPSKPPRVSYLSGLRRYSICGSCHGFDTYKFLGIIRDQRPSRFENTISTRIYTFGPTSSWRRIDDDVPISCLTDVVDDRKGTYLGSSKGFIRISSRECGQNRTMDCVADEGIRRFSILDYIGNDSLPLVSPLSSISNRLKPLYISESDVLLAMSPSFRVVLFNLNNGRLDFSDEVQQNQSYFRHWFRSGGGKIYIYHESLVSPNGFQTNLRPKRLLHFL</sequence>
<evidence type="ECO:0000313" key="3">
    <source>
        <dbReference type="Proteomes" id="UP001341840"/>
    </source>
</evidence>
<accession>A0ABU6ZA49</accession>
<dbReference type="CDD" id="cd22157">
    <property type="entry name" value="F-box_AtFBW1-like"/>
    <property type="match status" value="1"/>
</dbReference>
<proteinExistence type="predicted"/>
<dbReference type="PANTHER" id="PTHR31111:SF136">
    <property type="entry name" value="F-BOX ASSOCIATED DOMAIN-CONTAINING PROTEIN"/>
    <property type="match status" value="1"/>
</dbReference>
<organism evidence="2 3">
    <name type="scientific">Stylosanthes scabra</name>
    <dbReference type="NCBI Taxonomy" id="79078"/>
    <lineage>
        <taxon>Eukaryota</taxon>
        <taxon>Viridiplantae</taxon>
        <taxon>Streptophyta</taxon>
        <taxon>Embryophyta</taxon>
        <taxon>Tracheophyta</taxon>
        <taxon>Spermatophyta</taxon>
        <taxon>Magnoliopsida</taxon>
        <taxon>eudicotyledons</taxon>
        <taxon>Gunneridae</taxon>
        <taxon>Pentapetalae</taxon>
        <taxon>rosids</taxon>
        <taxon>fabids</taxon>
        <taxon>Fabales</taxon>
        <taxon>Fabaceae</taxon>
        <taxon>Papilionoideae</taxon>
        <taxon>50 kb inversion clade</taxon>
        <taxon>dalbergioids sensu lato</taxon>
        <taxon>Dalbergieae</taxon>
        <taxon>Pterocarpus clade</taxon>
        <taxon>Stylosanthes</taxon>
    </lineage>
</organism>